<evidence type="ECO:0008006" key="4">
    <source>
        <dbReference type="Google" id="ProtNLM"/>
    </source>
</evidence>
<proteinExistence type="predicted"/>
<protein>
    <recommendedName>
        <fullName evidence="4">EcsC family protein</fullName>
    </recommendedName>
</protein>
<dbReference type="RefSeq" id="WP_163475771.1">
    <property type="nucleotide sequence ID" value="NZ_JAAGWE010000011.1"/>
</dbReference>
<feature type="region of interest" description="Disordered" evidence="1">
    <location>
        <begin position="99"/>
        <end position="125"/>
    </location>
</feature>
<evidence type="ECO:0000313" key="3">
    <source>
        <dbReference type="Proteomes" id="UP000471126"/>
    </source>
</evidence>
<dbReference type="EMBL" id="JAAGWE010000011">
    <property type="protein sequence ID" value="NEM05608.1"/>
    <property type="molecule type" value="Genomic_DNA"/>
</dbReference>
<feature type="compositionally biased region" description="Pro residues" evidence="1">
    <location>
        <begin position="17"/>
        <end position="29"/>
    </location>
</feature>
<dbReference type="AlphaFoldDB" id="A0A6P0GEC7"/>
<sequence>MTEPTPESTQRIGAPRDVPPPRPVPPAAPGPDRSGDGPAWPADDSGLGRAARAVADAVSGLLSGGADEASAAGQSDPRRSAGGVLRDVLGALASAATSAATSAAAGSRGGDRPAGAADDERSGRNPVGVIGDLLATAAPRLPIRDAARLRAAYPGLSDEEIADTLVTRSSRLTAAVGAATGGLAAAHWFATPSLVALPLELGAETLLTAAVEVVMLGELHEIHGRPAAGTPAEKAAAYLSSWTQQRAVEGGERQGMGTVLGTAGFRALRRRLSRRIARSAPSAAPLLIGAALGGRGNLKATETLARRVRTDLRRGLS</sequence>
<name>A0A6P0GEC7_9ACTN</name>
<feature type="compositionally biased region" description="Polar residues" evidence="1">
    <location>
        <begin position="1"/>
        <end position="11"/>
    </location>
</feature>
<comment type="caution">
    <text evidence="2">The sequence shown here is derived from an EMBL/GenBank/DDBJ whole genome shotgun (WGS) entry which is preliminary data.</text>
</comment>
<gene>
    <name evidence="2" type="ORF">GCU54_06185</name>
</gene>
<evidence type="ECO:0000313" key="2">
    <source>
        <dbReference type="EMBL" id="NEM05608.1"/>
    </source>
</evidence>
<evidence type="ECO:0000256" key="1">
    <source>
        <dbReference type="SAM" id="MobiDB-lite"/>
    </source>
</evidence>
<dbReference type="Proteomes" id="UP000471126">
    <property type="component" value="Unassembled WGS sequence"/>
</dbReference>
<accession>A0A6P0GEC7</accession>
<organism evidence="2 3">
    <name type="scientific">Geodermatophilus normandii</name>
    <dbReference type="NCBI Taxonomy" id="1137989"/>
    <lineage>
        <taxon>Bacteria</taxon>
        <taxon>Bacillati</taxon>
        <taxon>Actinomycetota</taxon>
        <taxon>Actinomycetes</taxon>
        <taxon>Geodermatophilales</taxon>
        <taxon>Geodermatophilaceae</taxon>
        <taxon>Geodermatophilus</taxon>
    </lineage>
</organism>
<reference evidence="2 3" key="1">
    <citation type="submission" date="2019-12" db="EMBL/GenBank/DDBJ databases">
        <title>WGS of CPCC 203550 I12A-02606.</title>
        <authorList>
            <person name="Jiang Z."/>
        </authorList>
    </citation>
    <scope>NUCLEOTIDE SEQUENCE [LARGE SCALE GENOMIC DNA]</scope>
    <source>
        <strain evidence="2 3">I12A-02606</strain>
    </source>
</reference>
<feature type="region of interest" description="Disordered" evidence="1">
    <location>
        <begin position="1"/>
        <end position="51"/>
    </location>
</feature>